<proteinExistence type="predicted"/>
<sequence>MSDAPPDDPQGLGSDTRLPHNLRAGQVHGWALNLLSGGPRLCVFIYLYWASSL</sequence>
<dbReference type="AlphaFoldDB" id="A0A5B7HH92"/>
<organism evidence="2 3">
    <name type="scientific">Portunus trituberculatus</name>
    <name type="common">Swimming crab</name>
    <name type="synonym">Neptunus trituberculatus</name>
    <dbReference type="NCBI Taxonomy" id="210409"/>
    <lineage>
        <taxon>Eukaryota</taxon>
        <taxon>Metazoa</taxon>
        <taxon>Ecdysozoa</taxon>
        <taxon>Arthropoda</taxon>
        <taxon>Crustacea</taxon>
        <taxon>Multicrustacea</taxon>
        <taxon>Malacostraca</taxon>
        <taxon>Eumalacostraca</taxon>
        <taxon>Eucarida</taxon>
        <taxon>Decapoda</taxon>
        <taxon>Pleocyemata</taxon>
        <taxon>Brachyura</taxon>
        <taxon>Eubrachyura</taxon>
        <taxon>Portunoidea</taxon>
        <taxon>Portunidae</taxon>
        <taxon>Portuninae</taxon>
        <taxon>Portunus</taxon>
    </lineage>
</organism>
<dbReference type="Proteomes" id="UP000324222">
    <property type="component" value="Unassembled WGS sequence"/>
</dbReference>
<keyword evidence="1" id="KW-0812">Transmembrane</keyword>
<comment type="caution">
    <text evidence="2">The sequence shown here is derived from an EMBL/GenBank/DDBJ whole genome shotgun (WGS) entry which is preliminary data.</text>
</comment>
<accession>A0A5B7HH92</accession>
<evidence type="ECO:0000256" key="1">
    <source>
        <dbReference type="SAM" id="Phobius"/>
    </source>
</evidence>
<dbReference type="EMBL" id="VSRR010033555">
    <property type="protein sequence ID" value="MPC71780.1"/>
    <property type="molecule type" value="Genomic_DNA"/>
</dbReference>
<name>A0A5B7HH92_PORTR</name>
<reference evidence="2 3" key="1">
    <citation type="submission" date="2019-05" db="EMBL/GenBank/DDBJ databases">
        <title>Another draft genome of Portunus trituberculatus and its Hox gene families provides insights of decapod evolution.</title>
        <authorList>
            <person name="Jeong J.-H."/>
            <person name="Song I."/>
            <person name="Kim S."/>
            <person name="Choi T."/>
            <person name="Kim D."/>
            <person name="Ryu S."/>
            <person name="Kim W."/>
        </authorList>
    </citation>
    <scope>NUCLEOTIDE SEQUENCE [LARGE SCALE GENOMIC DNA]</scope>
    <source>
        <tissue evidence="2">Muscle</tissue>
    </source>
</reference>
<keyword evidence="1" id="KW-1133">Transmembrane helix</keyword>
<evidence type="ECO:0000313" key="3">
    <source>
        <dbReference type="Proteomes" id="UP000324222"/>
    </source>
</evidence>
<evidence type="ECO:0000313" key="2">
    <source>
        <dbReference type="EMBL" id="MPC71780.1"/>
    </source>
</evidence>
<gene>
    <name evidence="2" type="ORF">E2C01_066069</name>
</gene>
<feature type="transmembrane region" description="Helical" evidence="1">
    <location>
        <begin position="30"/>
        <end position="49"/>
    </location>
</feature>
<keyword evidence="1" id="KW-0472">Membrane</keyword>
<keyword evidence="3" id="KW-1185">Reference proteome</keyword>
<protein>
    <submittedName>
        <fullName evidence="2">Uncharacterized protein</fullName>
    </submittedName>
</protein>